<proteinExistence type="predicted"/>
<dbReference type="EMBL" id="BSDZ01000017">
    <property type="protein sequence ID" value="GLI64034.1"/>
    <property type="molecule type" value="Genomic_DNA"/>
</dbReference>
<dbReference type="PANTHER" id="PTHR21228:SF40">
    <property type="entry name" value="LD45607P"/>
    <property type="match status" value="1"/>
</dbReference>
<sequence>ILIAICVSTFHNPMWRQSLGEAFGALHGGCMFMAGWATTNLGVYPSPVTVVSVAGQQAVGALQAGKEIVGTVRTCCNSAIPNSFTPLTNPAVNAVTYRVLRCRALVSSPPPASAKDDFHFLQSQWSVRTGALSMSQNQFITAHVTNGHAAPALSVTLYESAAHNPAVHKLARSLHGMVSVMTAAESARDLLSAIMHPVSYTELAAHMVRDYSVELFESLSGLILCHLDELNGPELSNLLWAYGTVGHRDLGLAACVTQSLLCKISELAPAELANVLWALQRLGLYDSQFVSSASEHVWDRLPAATPRQLAAMVQSYAWFRQQDPQLEEDEDLMCSIAAKFRQQLSSASPTEIALVLSGMARLRRADEALLADACAVLRGMIDSSELPALAEAIWSFALLQHRDLELMELVAERVSEALRRAAGLTQPTSHTTANSGNPYPLTLQPCGGGSGVLSATVATEKVTGDTPSNNCAPAEKAIGFSALAEKFAMRGTVSVVGFPRRQDMPTLSPTPSSWQPPTAPQQQEQQLRPWSSPHLRAQWKGDTIAPIVACNANGAQQHFSALWPTRIGPGGRSHPCSLYERFNPCLLDDWQNTPMSSSAPSNHAPPGLLGSGAPAPAASNTHVHTKAMPQGQGSLAPIFGCADAAALLDADVVSKLLWSYGALHCYSNSLYTLLFRQLQRLHPECMSWSALARLMGAQVKVVELQPSPGNCRINPLEAESVTAWTRLMRNRVPTHKLPERYLAPCFVAFHAEQMARDYTGLEMTGEVDIAGLSGASLQQQPGSPISRATLQDEVATTLRDMGLQLRQSASVDGLFNLEHTILINGLTICLEVLAAGCCTLDPPHRPMGPSVARLRSLEFRGWTPLIVPFYEWAALAPEENGTDWARSVGPDVEHQRQQVPQATNTARHAYLRRRLEDLLGEQLPPMLMNPKHRVC</sequence>
<evidence type="ECO:0008006" key="4">
    <source>
        <dbReference type="Google" id="ProtNLM"/>
    </source>
</evidence>
<evidence type="ECO:0000313" key="2">
    <source>
        <dbReference type="EMBL" id="GLI64034.1"/>
    </source>
</evidence>
<dbReference type="Proteomes" id="UP001165090">
    <property type="component" value="Unassembled WGS sequence"/>
</dbReference>
<name>A0ABQ5S2Q8_9CHLO</name>
<dbReference type="InterPro" id="IPR050870">
    <property type="entry name" value="FAST_kinase"/>
</dbReference>
<protein>
    <recommendedName>
        <fullName evidence="4">RAP domain-containing protein</fullName>
    </recommendedName>
</protein>
<accession>A0ABQ5S2Q8</accession>
<keyword evidence="3" id="KW-1185">Reference proteome</keyword>
<gene>
    <name evidence="2" type="ORF">VaNZ11_007172</name>
</gene>
<dbReference type="PANTHER" id="PTHR21228">
    <property type="entry name" value="FAST LEU-RICH DOMAIN-CONTAINING"/>
    <property type="match status" value="1"/>
</dbReference>
<feature type="non-terminal residue" evidence="2">
    <location>
        <position position="1"/>
    </location>
</feature>
<reference evidence="2 3" key="1">
    <citation type="journal article" date="2023" name="IScience">
        <title>Expanded male sex-determining region conserved during the evolution of homothallism in the green alga Volvox.</title>
        <authorList>
            <person name="Yamamoto K."/>
            <person name="Matsuzaki R."/>
            <person name="Mahakham W."/>
            <person name="Heman W."/>
            <person name="Sekimoto H."/>
            <person name="Kawachi M."/>
            <person name="Minakuchi Y."/>
            <person name="Toyoda A."/>
            <person name="Nozaki H."/>
        </authorList>
    </citation>
    <scope>NUCLEOTIDE SEQUENCE [LARGE SCALE GENOMIC DNA]</scope>
    <source>
        <strain evidence="2 3">NIES-4468</strain>
    </source>
</reference>
<feature type="compositionally biased region" description="Low complexity" evidence="1">
    <location>
        <begin position="520"/>
        <end position="529"/>
    </location>
</feature>
<feature type="region of interest" description="Disordered" evidence="1">
    <location>
        <begin position="500"/>
        <end position="531"/>
    </location>
</feature>
<comment type="caution">
    <text evidence="2">The sequence shown here is derived from an EMBL/GenBank/DDBJ whole genome shotgun (WGS) entry which is preliminary data.</text>
</comment>
<evidence type="ECO:0000256" key="1">
    <source>
        <dbReference type="SAM" id="MobiDB-lite"/>
    </source>
</evidence>
<evidence type="ECO:0000313" key="3">
    <source>
        <dbReference type="Proteomes" id="UP001165090"/>
    </source>
</evidence>
<organism evidence="2 3">
    <name type="scientific">Volvox africanus</name>
    <dbReference type="NCBI Taxonomy" id="51714"/>
    <lineage>
        <taxon>Eukaryota</taxon>
        <taxon>Viridiplantae</taxon>
        <taxon>Chlorophyta</taxon>
        <taxon>core chlorophytes</taxon>
        <taxon>Chlorophyceae</taxon>
        <taxon>CS clade</taxon>
        <taxon>Chlamydomonadales</taxon>
        <taxon>Volvocaceae</taxon>
        <taxon>Volvox</taxon>
    </lineage>
</organism>